<dbReference type="Pfam" id="PF00619">
    <property type="entry name" value="CARD"/>
    <property type="match status" value="1"/>
</dbReference>
<comment type="caution">
    <text evidence="6">The sequence shown here is derived from an EMBL/GenBank/DDBJ whole genome shotgun (WGS) entry which is preliminary data.</text>
</comment>
<dbReference type="InterPro" id="IPR027417">
    <property type="entry name" value="P-loop_NTPase"/>
</dbReference>
<dbReference type="EMBL" id="JANPWB010000007">
    <property type="protein sequence ID" value="KAJ1173649.1"/>
    <property type="molecule type" value="Genomic_DNA"/>
</dbReference>
<feature type="domain" description="CARD" evidence="5">
    <location>
        <begin position="80"/>
        <end position="172"/>
    </location>
</feature>
<dbReference type="AlphaFoldDB" id="A0AAV7TCE0"/>
<dbReference type="InterPro" id="IPR011029">
    <property type="entry name" value="DEATH-like_dom_sf"/>
</dbReference>
<keyword evidence="1" id="KW-0597">Phosphoprotein</keyword>
<organism evidence="6 7">
    <name type="scientific">Pleurodeles waltl</name>
    <name type="common">Iberian ribbed newt</name>
    <dbReference type="NCBI Taxonomy" id="8319"/>
    <lineage>
        <taxon>Eukaryota</taxon>
        <taxon>Metazoa</taxon>
        <taxon>Chordata</taxon>
        <taxon>Craniata</taxon>
        <taxon>Vertebrata</taxon>
        <taxon>Euteleostomi</taxon>
        <taxon>Amphibia</taxon>
        <taxon>Batrachia</taxon>
        <taxon>Caudata</taxon>
        <taxon>Salamandroidea</taxon>
        <taxon>Salamandridae</taxon>
        <taxon>Pleurodelinae</taxon>
        <taxon>Pleurodeles</taxon>
    </lineage>
</organism>
<sequence>MKSGEEDVKEGEKGGLCMPTKGVRWEVGSAEASLASGHAGEGGGSTRNRGTKHVVQSDMEDAAGPECRTSKEEGEEEEKEENEMWEKIEGVRHQLTRSLNPAKLTPYLRQCRVIDEQDEEEVLNTYRFPTKTSQTGRLMDILRSRGKRGYISLLESLEFYYPEQFSRLTGQKPTQRCSMILDEEGPEGLTQFLMTELRVQRSQRRQRLVREQQLIAQCQALQEEKAKLERQVEELQGAQQHHSILMAERDRDLLELQRLKDENYTLALRYAQLSEEKNLAQLRSRDLQIQVDQLKCRMSSLEEECSLVRKRSIKLQNDLEKKSRGMDREAVISLQAENERLKGSLQEVQKALQSGEPSVPEAGKILLEILEQDRRDALEEQQEQSIKMHQLQDELHTAEQQRDKYLRDMEDLQLRQQGVQKECELYQQRMNTVLAQMVEVEKERDQAIKNRDQVQRQHDQSVLDKDCYRKQVRALEEERNATQARLTHLEALRSRLQGQLQRACGDQTPWGVVLSISNSWNQHNISTAHEDLGCISESSETPGKVTWASGKLAGRPQLEGRSKSLDLLGSFSSLDDIHSAESITTINRLSLMPFPPGPGTLLRRQQEDGHPTYMKSYSDDFGVFNVEQTGIVRNTPLYSSNTSPTSLFSIPTSCDSWTHRGVLSRQLTITFPAEDLSSIRGHIDQCVGDTISIVGGSHKGIYVKCVKPGSDAETAGLKEGCRLLKFGSSDLGPLSMEQCTKEVAHLYLQHCSDPAALTFRMDKEGYEALLQELNGCSQGQEDSFYVRANLDIQAPRDHQTLRVKSRDILHVINTMFQGQFEWFGARVDALTQMDLDRGTIPNYCRAQQILLCHDDHRISGQRQRILRYNKKSSPKVKDKLVDSKNNSASFTTSIDQVEQKLAPKPYSLLWPHRAQTCRPVIFSPRSLARGLIRSFLELPASSLDFDFCPSEILLEEESIASPEIIMSRSITPNQVECIRIRSIRDCIRKNKHCLLELGVSAVKELVRNNIFPIVIHIRATDKNLLRFQNLLQPPVLNPPDMLRKAHQEADALPSLPYPWACLEPKSSSHSEDLVKALRSLIFQEQPKLLWVEEDKLREEEGESLPAQTI</sequence>
<dbReference type="Proteomes" id="UP001066276">
    <property type="component" value="Chromosome 4_1"/>
</dbReference>
<evidence type="ECO:0000259" key="5">
    <source>
        <dbReference type="PROSITE" id="PS50209"/>
    </source>
</evidence>
<evidence type="ECO:0000256" key="3">
    <source>
        <dbReference type="SAM" id="Coils"/>
    </source>
</evidence>
<feature type="coiled-coil region" evidence="3">
    <location>
        <begin position="211"/>
        <end position="492"/>
    </location>
</feature>
<evidence type="ECO:0000256" key="2">
    <source>
        <dbReference type="ARBA" id="ARBA00023054"/>
    </source>
</evidence>
<gene>
    <name evidence="6" type="ORF">NDU88_005475</name>
</gene>
<evidence type="ECO:0000313" key="6">
    <source>
        <dbReference type="EMBL" id="KAJ1173649.1"/>
    </source>
</evidence>
<dbReference type="InterPro" id="IPR036034">
    <property type="entry name" value="PDZ_sf"/>
</dbReference>
<dbReference type="GO" id="GO:0042981">
    <property type="term" value="P:regulation of apoptotic process"/>
    <property type="evidence" value="ECO:0007669"/>
    <property type="project" value="InterPro"/>
</dbReference>
<dbReference type="FunFam" id="1.10.533.10:FF:000003">
    <property type="entry name" value="Caspase recruitment domain family, member 11"/>
    <property type="match status" value="1"/>
</dbReference>
<feature type="region of interest" description="Disordered" evidence="4">
    <location>
        <begin position="1"/>
        <end position="20"/>
    </location>
</feature>
<proteinExistence type="predicted"/>
<protein>
    <recommendedName>
        <fullName evidence="5">CARD domain-containing protein</fullName>
    </recommendedName>
</protein>
<dbReference type="Gene3D" id="2.30.42.10">
    <property type="match status" value="1"/>
</dbReference>
<feature type="region of interest" description="Disordered" evidence="4">
    <location>
        <begin position="28"/>
        <end position="82"/>
    </location>
</feature>
<dbReference type="SUPFAM" id="SSF47986">
    <property type="entry name" value="DEATH domain"/>
    <property type="match status" value="1"/>
</dbReference>
<dbReference type="Gene3D" id="1.10.533.10">
    <property type="entry name" value="Death Domain, Fas"/>
    <property type="match status" value="1"/>
</dbReference>
<keyword evidence="2 3" id="KW-0175">Coiled coil</keyword>
<name>A0AAV7TCE0_PLEWA</name>
<evidence type="ECO:0000313" key="7">
    <source>
        <dbReference type="Proteomes" id="UP001066276"/>
    </source>
</evidence>
<dbReference type="PROSITE" id="PS50209">
    <property type="entry name" value="CARD"/>
    <property type="match status" value="1"/>
</dbReference>
<feature type="compositionally biased region" description="Basic and acidic residues" evidence="4">
    <location>
        <begin position="1"/>
        <end position="13"/>
    </location>
</feature>
<keyword evidence="7" id="KW-1185">Reference proteome</keyword>
<dbReference type="GO" id="GO:0005737">
    <property type="term" value="C:cytoplasm"/>
    <property type="evidence" value="ECO:0007669"/>
    <property type="project" value="TreeGrafter"/>
</dbReference>
<dbReference type="GO" id="GO:0050700">
    <property type="term" value="F:CARD domain binding"/>
    <property type="evidence" value="ECO:0007669"/>
    <property type="project" value="TreeGrafter"/>
</dbReference>
<dbReference type="PANTHER" id="PTHR14559">
    <property type="entry name" value="CASPASE RECRUITMENT DOMAIN FAMILY"/>
    <property type="match status" value="1"/>
</dbReference>
<dbReference type="InterPro" id="IPR001315">
    <property type="entry name" value="CARD"/>
</dbReference>
<dbReference type="SUPFAM" id="SSF50156">
    <property type="entry name" value="PDZ domain-like"/>
    <property type="match status" value="1"/>
</dbReference>
<dbReference type="Gene3D" id="3.40.50.300">
    <property type="entry name" value="P-loop containing nucleotide triphosphate hydrolases"/>
    <property type="match status" value="1"/>
</dbReference>
<reference evidence="6" key="1">
    <citation type="journal article" date="2022" name="bioRxiv">
        <title>Sequencing and chromosome-scale assembly of the giantPleurodeles waltlgenome.</title>
        <authorList>
            <person name="Brown T."/>
            <person name="Elewa A."/>
            <person name="Iarovenko S."/>
            <person name="Subramanian E."/>
            <person name="Araus A.J."/>
            <person name="Petzold A."/>
            <person name="Susuki M."/>
            <person name="Suzuki K.-i.T."/>
            <person name="Hayashi T."/>
            <person name="Toyoda A."/>
            <person name="Oliveira C."/>
            <person name="Osipova E."/>
            <person name="Leigh N.D."/>
            <person name="Simon A."/>
            <person name="Yun M.H."/>
        </authorList>
    </citation>
    <scope>NUCLEOTIDE SEQUENCE</scope>
    <source>
        <strain evidence="6">20211129_DDA</strain>
        <tissue evidence="6">Liver</tissue>
    </source>
</reference>
<evidence type="ECO:0000256" key="1">
    <source>
        <dbReference type="ARBA" id="ARBA00022553"/>
    </source>
</evidence>
<accession>A0AAV7TCE0</accession>
<dbReference type="FunFam" id="3.40.50.300:FF:000867">
    <property type="entry name" value="Caspase recruitment domain family member 10"/>
    <property type="match status" value="1"/>
</dbReference>
<evidence type="ECO:0000256" key="4">
    <source>
        <dbReference type="SAM" id="MobiDB-lite"/>
    </source>
</evidence>
<dbReference type="PANTHER" id="PTHR14559:SF12">
    <property type="entry name" value="CASPASE RECRUITMENT DOMAIN-CONTAINING PROTEIN 10"/>
    <property type="match status" value="1"/>
</dbReference>
<dbReference type="Gene3D" id="2.30.30.40">
    <property type="entry name" value="SH3 Domains"/>
    <property type="match status" value="1"/>
</dbReference>